<dbReference type="AlphaFoldDB" id="A0AAN9AQ44"/>
<accession>A0AAN9AQ44</accession>
<name>A0AAN9AQ44_9CAEN</name>
<protein>
    <submittedName>
        <fullName evidence="2">Uncharacterized protein</fullName>
    </submittedName>
</protein>
<evidence type="ECO:0000313" key="2">
    <source>
        <dbReference type="EMBL" id="KAK7090744.1"/>
    </source>
</evidence>
<dbReference type="EMBL" id="JBAMIC010000024">
    <property type="protein sequence ID" value="KAK7090744.1"/>
    <property type="molecule type" value="Genomic_DNA"/>
</dbReference>
<keyword evidence="3" id="KW-1185">Reference proteome</keyword>
<proteinExistence type="predicted"/>
<feature type="compositionally biased region" description="Gly residues" evidence="1">
    <location>
        <begin position="227"/>
        <end position="247"/>
    </location>
</feature>
<gene>
    <name evidence="2" type="ORF">V1264_010504</name>
</gene>
<sequence>MTPHVTSVSPLTSSVRTASYCPASPQQHQEVMGEYHFDLRDKRTSFHLTTRRNRGRSSLRHCISGLSELDRSGYTEFVLKKVNGENVRELAHTAIVCTLKKHLLSVESTKLTMTVHGTDECGRKQELKVIIELDYIYEDGSGSIGDKARAVYTIIVRVIDRAITTPDVTDVTYQDCRVIRIRHGALVGHFLKVGSDSRLCMAETESISETDAQFKCYQFFGHDQTDSGGGGGRGAGGGRGGGRSGGGDGDDQWPMLCVLQDLRSKSFVEVNAITSRLVTDPDRNHGLGKDIKQITKPDGRFFILIATDKTASKYCLTPLILRKYYLRFDAVDGLKLEKLKKPPYCNPEIKRAYDFEIVPTDMKCKPVTL</sequence>
<feature type="region of interest" description="Disordered" evidence="1">
    <location>
        <begin position="227"/>
        <end position="249"/>
    </location>
</feature>
<reference evidence="2 3" key="1">
    <citation type="submission" date="2024-02" db="EMBL/GenBank/DDBJ databases">
        <title>Chromosome-scale genome assembly of the rough periwinkle Littorina saxatilis.</title>
        <authorList>
            <person name="De Jode A."/>
            <person name="Faria R."/>
            <person name="Formenti G."/>
            <person name="Sims Y."/>
            <person name="Smith T.P."/>
            <person name="Tracey A."/>
            <person name="Wood J.M.D."/>
            <person name="Zagrodzka Z.B."/>
            <person name="Johannesson K."/>
            <person name="Butlin R.K."/>
            <person name="Leder E.H."/>
        </authorList>
    </citation>
    <scope>NUCLEOTIDE SEQUENCE [LARGE SCALE GENOMIC DNA]</scope>
    <source>
        <strain evidence="2">Snail1</strain>
        <tissue evidence="2">Muscle</tissue>
    </source>
</reference>
<comment type="caution">
    <text evidence="2">The sequence shown here is derived from an EMBL/GenBank/DDBJ whole genome shotgun (WGS) entry which is preliminary data.</text>
</comment>
<evidence type="ECO:0000256" key="1">
    <source>
        <dbReference type="SAM" id="MobiDB-lite"/>
    </source>
</evidence>
<dbReference type="Proteomes" id="UP001374579">
    <property type="component" value="Unassembled WGS sequence"/>
</dbReference>
<organism evidence="2 3">
    <name type="scientific">Littorina saxatilis</name>
    <dbReference type="NCBI Taxonomy" id="31220"/>
    <lineage>
        <taxon>Eukaryota</taxon>
        <taxon>Metazoa</taxon>
        <taxon>Spiralia</taxon>
        <taxon>Lophotrochozoa</taxon>
        <taxon>Mollusca</taxon>
        <taxon>Gastropoda</taxon>
        <taxon>Caenogastropoda</taxon>
        <taxon>Littorinimorpha</taxon>
        <taxon>Littorinoidea</taxon>
        <taxon>Littorinidae</taxon>
        <taxon>Littorina</taxon>
    </lineage>
</organism>
<evidence type="ECO:0000313" key="3">
    <source>
        <dbReference type="Proteomes" id="UP001374579"/>
    </source>
</evidence>